<evidence type="ECO:0000313" key="3">
    <source>
        <dbReference type="EMBL" id="KAK0317716.1"/>
    </source>
</evidence>
<sequence length="223" mass="25346">MRSCKDLEDGPPPPYNPLLPHKTTNRDDMDQPEMIPLPVVLPQPEHLPPPQFVLPPNLSPEDVYFLNEYFKHNSSLKKKLRVDAQAKNHYSLSYGPAVAVWLGTIIFAIIVLVWNHHHEDAKFDKDATDVAIALVPCFVMLLANTICGRAFDWMASESLPSFWKTQFCPELPEHTVAWHVNRGSITPLLIAGQSLMDPVLCRRRDWLIALCFVASCRRKSRGQ</sequence>
<protein>
    <submittedName>
        <fullName evidence="3">Uncharacterized protein</fullName>
    </submittedName>
</protein>
<keyword evidence="2" id="KW-1133">Transmembrane helix</keyword>
<name>A0AAN6FIC1_9PEZI</name>
<keyword evidence="2" id="KW-0472">Membrane</keyword>
<evidence type="ECO:0000256" key="2">
    <source>
        <dbReference type="SAM" id="Phobius"/>
    </source>
</evidence>
<accession>A0AAN6FIC1</accession>
<proteinExistence type="predicted"/>
<feature type="region of interest" description="Disordered" evidence="1">
    <location>
        <begin position="1"/>
        <end position="32"/>
    </location>
</feature>
<evidence type="ECO:0000256" key="1">
    <source>
        <dbReference type="SAM" id="MobiDB-lite"/>
    </source>
</evidence>
<feature type="transmembrane region" description="Helical" evidence="2">
    <location>
        <begin position="94"/>
        <end position="114"/>
    </location>
</feature>
<comment type="caution">
    <text evidence="3">The sequence shown here is derived from an EMBL/GenBank/DDBJ whole genome shotgun (WGS) entry which is preliminary data.</text>
</comment>
<reference evidence="3" key="1">
    <citation type="submission" date="2021-12" db="EMBL/GenBank/DDBJ databases">
        <title>Black yeast isolated from Biological Soil Crust.</title>
        <authorList>
            <person name="Kurbessoian T."/>
        </authorList>
    </citation>
    <scope>NUCLEOTIDE SEQUENCE</scope>
    <source>
        <strain evidence="3">CCFEE 5208</strain>
    </source>
</reference>
<dbReference type="EMBL" id="JASUXU010000041">
    <property type="protein sequence ID" value="KAK0317716.1"/>
    <property type="molecule type" value="Genomic_DNA"/>
</dbReference>
<dbReference type="Proteomes" id="UP001168146">
    <property type="component" value="Unassembled WGS sequence"/>
</dbReference>
<gene>
    <name evidence="3" type="ORF">LTR82_011233</name>
</gene>
<keyword evidence="2" id="KW-0812">Transmembrane</keyword>
<organism evidence="3 4">
    <name type="scientific">Friedmanniomyces endolithicus</name>
    <dbReference type="NCBI Taxonomy" id="329885"/>
    <lineage>
        <taxon>Eukaryota</taxon>
        <taxon>Fungi</taxon>
        <taxon>Dikarya</taxon>
        <taxon>Ascomycota</taxon>
        <taxon>Pezizomycotina</taxon>
        <taxon>Dothideomycetes</taxon>
        <taxon>Dothideomycetidae</taxon>
        <taxon>Mycosphaerellales</taxon>
        <taxon>Teratosphaeriaceae</taxon>
        <taxon>Friedmanniomyces</taxon>
    </lineage>
</organism>
<dbReference type="AlphaFoldDB" id="A0AAN6FIC1"/>
<evidence type="ECO:0000313" key="4">
    <source>
        <dbReference type="Proteomes" id="UP001168146"/>
    </source>
</evidence>
<feature type="transmembrane region" description="Helical" evidence="2">
    <location>
        <begin position="130"/>
        <end position="151"/>
    </location>
</feature>